<protein>
    <submittedName>
        <fullName evidence="2">Signal transduction histidine kinase</fullName>
    </submittedName>
</protein>
<keyword evidence="2" id="KW-0808">Transferase</keyword>
<keyword evidence="3" id="KW-1185">Reference proteome</keyword>
<organism evidence="2 3">
    <name type="scientific">Actinomadura viridis</name>
    <dbReference type="NCBI Taxonomy" id="58110"/>
    <lineage>
        <taxon>Bacteria</taxon>
        <taxon>Bacillati</taxon>
        <taxon>Actinomycetota</taxon>
        <taxon>Actinomycetes</taxon>
        <taxon>Streptosporangiales</taxon>
        <taxon>Thermomonosporaceae</taxon>
        <taxon>Actinomadura</taxon>
    </lineage>
</organism>
<evidence type="ECO:0000259" key="1">
    <source>
        <dbReference type="Pfam" id="PF07730"/>
    </source>
</evidence>
<feature type="domain" description="Signal transduction histidine kinase subgroup 3 dimerisation and phosphoacceptor" evidence="1">
    <location>
        <begin position="48"/>
        <end position="108"/>
    </location>
</feature>
<dbReference type="AlphaFoldDB" id="A0A931GS51"/>
<dbReference type="InterPro" id="IPR011712">
    <property type="entry name" value="Sig_transdc_His_kin_sub3_dim/P"/>
</dbReference>
<name>A0A931GS51_9ACTN</name>
<dbReference type="GO" id="GO:0016020">
    <property type="term" value="C:membrane"/>
    <property type="evidence" value="ECO:0007669"/>
    <property type="project" value="InterPro"/>
</dbReference>
<dbReference type="GO" id="GO:0046983">
    <property type="term" value="F:protein dimerization activity"/>
    <property type="evidence" value="ECO:0007669"/>
    <property type="project" value="InterPro"/>
</dbReference>
<dbReference type="GO" id="GO:0000155">
    <property type="term" value="F:phosphorelay sensor kinase activity"/>
    <property type="evidence" value="ECO:0007669"/>
    <property type="project" value="InterPro"/>
</dbReference>
<dbReference type="Proteomes" id="UP000614047">
    <property type="component" value="Unassembled WGS sequence"/>
</dbReference>
<reference evidence="2" key="1">
    <citation type="submission" date="2020-11" db="EMBL/GenBank/DDBJ databases">
        <title>Sequencing the genomes of 1000 actinobacteria strains.</title>
        <authorList>
            <person name="Klenk H.-P."/>
        </authorList>
    </citation>
    <scope>NUCLEOTIDE SEQUENCE</scope>
    <source>
        <strain evidence="2">DSM 43175</strain>
    </source>
</reference>
<dbReference type="Gene3D" id="1.20.5.1930">
    <property type="match status" value="1"/>
</dbReference>
<dbReference type="RefSeq" id="WP_197015620.1">
    <property type="nucleotide sequence ID" value="NZ_BAABES010000003.1"/>
</dbReference>
<keyword evidence="2" id="KW-0418">Kinase</keyword>
<accession>A0A931GS51</accession>
<proteinExistence type="predicted"/>
<gene>
    <name evidence="2" type="ORF">IW256_007689</name>
</gene>
<dbReference type="Pfam" id="PF07730">
    <property type="entry name" value="HisKA_3"/>
    <property type="match status" value="1"/>
</dbReference>
<sequence length="122" mass="13015">MTRRRQHTGRAFATETVVAAEAGGVEEIAATIDAAGEVARQLSADPDRIAHDLADQVTHRLFGVSLHLHGALPMIADRYAAERVMCALNGLDEAIADLRRVIFDLRTDLRAGDDAGPSAGGR</sequence>
<evidence type="ECO:0000313" key="3">
    <source>
        <dbReference type="Proteomes" id="UP000614047"/>
    </source>
</evidence>
<evidence type="ECO:0000313" key="2">
    <source>
        <dbReference type="EMBL" id="MBG6093576.1"/>
    </source>
</evidence>
<dbReference type="EMBL" id="JADOUA010000001">
    <property type="protein sequence ID" value="MBG6093576.1"/>
    <property type="molecule type" value="Genomic_DNA"/>
</dbReference>
<comment type="caution">
    <text evidence="2">The sequence shown here is derived from an EMBL/GenBank/DDBJ whole genome shotgun (WGS) entry which is preliminary data.</text>
</comment>